<evidence type="ECO:0000259" key="5">
    <source>
        <dbReference type="Pfam" id="PF25396"/>
    </source>
</evidence>
<feature type="region of interest" description="Disordered" evidence="2">
    <location>
        <begin position="1084"/>
        <end position="1108"/>
    </location>
</feature>
<dbReference type="Gene3D" id="3.40.50.300">
    <property type="entry name" value="P-loop containing nucleotide triphosphate hydrolases"/>
    <property type="match status" value="3"/>
</dbReference>
<feature type="domain" description="DNA2/NAM7 helicase-like C-terminal" evidence="4">
    <location>
        <begin position="759"/>
        <end position="930"/>
    </location>
</feature>
<dbReference type="Pfam" id="PF25396">
    <property type="entry name" value="ZNFX1"/>
    <property type="match status" value="1"/>
</dbReference>
<dbReference type="InterPro" id="IPR045055">
    <property type="entry name" value="DNA2/NAM7-like"/>
</dbReference>
<dbReference type="EMBL" id="JAADJZ010000023">
    <property type="protein sequence ID" value="KAF2867362.1"/>
    <property type="molecule type" value="Genomic_DNA"/>
</dbReference>
<dbReference type="OrthoDB" id="409395at2759"/>
<dbReference type="PANTHER" id="PTHR10887">
    <property type="entry name" value="DNA2/NAM7 HELICASE FAMILY"/>
    <property type="match status" value="1"/>
</dbReference>
<gene>
    <name evidence="6" type="ORF">BDV95DRAFT_610770</name>
</gene>
<feature type="domain" description="DNA2/NAM7 helicase helicase" evidence="3">
    <location>
        <begin position="368"/>
        <end position="745"/>
    </location>
</feature>
<keyword evidence="1" id="KW-0067">ATP-binding</keyword>
<feature type="domain" description="ZNFX1" evidence="5">
    <location>
        <begin position="185"/>
        <end position="290"/>
    </location>
</feature>
<feature type="compositionally biased region" description="Polar residues" evidence="2">
    <location>
        <begin position="15"/>
        <end position="30"/>
    </location>
</feature>
<evidence type="ECO:0000313" key="7">
    <source>
        <dbReference type="Proteomes" id="UP000481861"/>
    </source>
</evidence>
<organism evidence="6 7">
    <name type="scientific">Massariosphaeria phaeospora</name>
    <dbReference type="NCBI Taxonomy" id="100035"/>
    <lineage>
        <taxon>Eukaryota</taxon>
        <taxon>Fungi</taxon>
        <taxon>Dikarya</taxon>
        <taxon>Ascomycota</taxon>
        <taxon>Pezizomycotina</taxon>
        <taxon>Dothideomycetes</taxon>
        <taxon>Pleosporomycetidae</taxon>
        <taxon>Pleosporales</taxon>
        <taxon>Pleosporales incertae sedis</taxon>
        <taxon>Massariosphaeria</taxon>
    </lineage>
</organism>
<reference evidence="6 7" key="1">
    <citation type="submission" date="2020-01" db="EMBL/GenBank/DDBJ databases">
        <authorList>
            <consortium name="DOE Joint Genome Institute"/>
            <person name="Haridas S."/>
            <person name="Albert R."/>
            <person name="Binder M."/>
            <person name="Bloem J."/>
            <person name="Labutti K."/>
            <person name="Salamov A."/>
            <person name="Andreopoulos B."/>
            <person name="Baker S.E."/>
            <person name="Barry K."/>
            <person name="Bills G."/>
            <person name="Bluhm B.H."/>
            <person name="Cannon C."/>
            <person name="Castanera R."/>
            <person name="Culley D.E."/>
            <person name="Daum C."/>
            <person name="Ezra D."/>
            <person name="Gonzalez J.B."/>
            <person name="Henrissat B."/>
            <person name="Kuo A."/>
            <person name="Liang C."/>
            <person name="Lipzen A."/>
            <person name="Lutzoni F."/>
            <person name="Magnuson J."/>
            <person name="Mondo S."/>
            <person name="Nolan M."/>
            <person name="Ohm R."/>
            <person name="Pangilinan J."/>
            <person name="Park H.-J.H."/>
            <person name="Ramirez L."/>
            <person name="Alfaro M."/>
            <person name="Sun H."/>
            <person name="Tritt A."/>
            <person name="Yoshinaga Y."/>
            <person name="Zwiers L.-H.L."/>
            <person name="Turgeon B.G."/>
            <person name="Goodwin S.B."/>
            <person name="Spatafora J.W."/>
            <person name="Crous P.W."/>
            <person name="Grigoriev I.V."/>
        </authorList>
    </citation>
    <scope>NUCLEOTIDE SEQUENCE [LARGE SCALE GENOMIC DNA]</scope>
    <source>
        <strain evidence="6 7">CBS 611.86</strain>
    </source>
</reference>
<keyword evidence="1" id="KW-0547">Nucleotide-binding</keyword>
<dbReference type="PANTHER" id="PTHR10887:SF341">
    <property type="entry name" value="NFX1-TYPE ZINC FINGER-CONTAINING PROTEIN 1"/>
    <property type="match status" value="1"/>
</dbReference>
<evidence type="ECO:0000256" key="1">
    <source>
        <dbReference type="ARBA" id="ARBA00022806"/>
    </source>
</evidence>
<keyword evidence="1" id="KW-0347">Helicase</keyword>
<name>A0A7C8M9E7_9PLEO</name>
<dbReference type="GO" id="GO:0016787">
    <property type="term" value="F:hydrolase activity"/>
    <property type="evidence" value="ECO:0007669"/>
    <property type="project" value="UniProtKB-KW"/>
</dbReference>
<dbReference type="Pfam" id="PF13087">
    <property type="entry name" value="AAA_12"/>
    <property type="match status" value="1"/>
</dbReference>
<evidence type="ECO:0000259" key="4">
    <source>
        <dbReference type="Pfam" id="PF13087"/>
    </source>
</evidence>
<dbReference type="InterPro" id="IPR041679">
    <property type="entry name" value="DNA2/NAM7-like_C"/>
</dbReference>
<accession>A0A7C8M9E7</accession>
<feature type="compositionally biased region" description="Polar residues" evidence="2">
    <location>
        <begin position="1096"/>
        <end position="1105"/>
    </location>
</feature>
<dbReference type="GO" id="GO:0031380">
    <property type="term" value="C:nuclear RNA-directed RNA polymerase complex"/>
    <property type="evidence" value="ECO:0007669"/>
    <property type="project" value="TreeGrafter"/>
</dbReference>
<dbReference type="SUPFAM" id="SSF52540">
    <property type="entry name" value="P-loop containing nucleoside triphosphate hydrolases"/>
    <property type="match status" value="1"/>
</dbReference>
<evidence type="ECO:0000256" key="2">
    <source>
        <dbReference type="SAM" id="MobiDB-lite"/>
    </source>
</evidence>
<keyword evidence="7" id="KW-1185">Reference proteome</keyword>
<feature type="region of interest" description="Disordered" evidence="2">
    <location>
        <begin position="1"/>
        <end position="30"/>
    </location>
</feature>
<evidence type="ECO:0000259" key="3">
    <source>
        <dbReference type="Pfam" id="PF13086"/>
    </source>
</evidence>
<feature type="region of interest" description="Disordered" evidence="2">
    <location>
        <begin position="59"/>
        <end position="78"/>
    </location>
</feature>
<dbReference type="CDD" id="cd18808">
    <property type="entry name" value="SF1_C_Upf1"/>
    <property type="match status" value="1"/>
</dbReference>
<dbReference type="GO" id="GO:0031048">
    <property type="term" value="P:regulatory ncRNA-mediated heterochromatin formation"/>
    <property type="evidence" value="ECO:0007669"/>
    <property type="project" value="TreeGrafter"/>
</dbReference>
<dbReference type="InterPro" id="IPR027417">
    <property type="entry name" value="P-loop_NTPase"/>
</dbReference>
<keyword evidence="6" id="KW-0378">Hydrolase</keyword>
<dbReference type="GO" id="GO:0004386">
    <property type="term" value="F:helicase activity"/>
    <property type="evidence" value="ECO:0007669"/>
    <property type="project" value="InterPro"/>
</dbReference>
<dbReference type="InterPro" id="IPR047187">
    <property type="entry name" value="SF1_C_Upf1"/>
</dbReference>
<dbReference type="Pfam" id="PF13086">
    <property type="entry name" value="AAA_11"/>
    <property type="match status" value="1"/>
</dbReference>
<protein>
    <submittedName>
        <fullName evidence="6">P-loop containing nucleoside triphosphate hydrolase protein</fullName>
    </submittedName>
</protein>
<proteinExistence type="predicted"/>
<evidence type="ECO:0000313" key="6">
    <source>
        <dbReference type="EMBL" id="KAF2867362.1"/>
    </source>
</evidence>
<dbReference type="CDD" id="cd06008">
    <property type="entry name" value="NF-X1-zinc-finger"/>
    <property type="match status" value="1"/>
</dbReference>
<dbReference type="InterPro" id="IPR057373">
    <property type="entry name" value="ZNFX1"/>
</dbReference>
<comment type="caution">
    <text evidence="6">The sequence shown here is derived from an EMBL/GenBank/DDBJ whole genome shotgun (WGS) entry which is preliminary data.</text>
</comment>
<dbReference type="AlphaFoldDB" id="A0A7C8M9E7"/>
<dbReference type="InterPro" id="IPR041677">
    <property type="entry name" value="DNA2/NAM7_AAA_11"/>
</dbReference>
<dbReference type="Proteomes" id="UP000481861">
    <property type="component" value="Unassembled WGS sequence"/>
</dbReference>
<sequence>MARYRRDKPKIPRFNGSQWGTRGSGGQLQTNNTYANLLDDQAGPSGEMNAHLTERFNSFRVGDRETSQPDPSRVPMSLPGPKPEIWEYFVDAEKPVNGGSWLEKPEIPTSSEILPSPASLTSELIDLNEEIRPNKVEGAYDNTEEYLGTQYDLIREDAIRPLRKAVEQVQQSPWLIESEYPNGSSIGIYEPVYINSLVFSPRGIATRVAFSLGRVKKYVRWQQSKRLITGTLVALSPADDAFRTKCVLAVVAARPLAALEQNPPEIDLFFARAEDFEIDPMKKWIMVESRSSFFEASRHTLLALQHMMREPFPLSNHLVKVQKEVEPPSYVQRNPHTNMSSLVAMDAQEASQNVNILQEWPSSASHALDTSQSMALKAILTKRLAIIQGPPGTGKTYVSVVALKILLDNMRRGDPPIIVTCQTNHALDQLLRHVAEFEPSFIRLGGRSKDKDKIKARTLFEVRSSVSQPKAPGSRKSKAIGAMFKLTKTMQMLLAPLEANKPPLDHKVLLGLGLITPEQAKSLEDAAQNTMGIEAGDAGLETEQWLGKCLVRCDRPYGPDDFGIEFEEEDFEVEKLKELEAEAVARDDDDIETLRGAVTLLSDNYAGKGRSNMTDGEVRKLLDITDNLDLIPTRDRGTIYNYFLRQAKRRIRDQFRELAKEYEKHTLLRRVGQWDQDFRLLYDQRLIGMTTTGLSKYRGLISELKPRIVLVEEAAETLEAPVIAACVPSLEHLILVGDHQQLRPHCQVREFEDEPYNFNLSLFERLVANDIDYKSLNKQRRMIPEIRRLLEPIYGDTLKDHPNVKDIHNRPPTRDGNMSSLNEKEAEMIVRFYDYLVLNFIDPSKITVLTFYNGQRKTIHKKLASHPNLRTHGVFNVVTVDSYQGEENDIVLLSLVRSNRRHDIGFLKVDNRVCVALSRAKRGFYIFGNAELLACESSTWAEVVDIMYGKRAADNPRTGQKRRVGYHLPIECTNHGHKNWIQDPSDWQYLSGGCDQPCRCRLPCGHTCMLRCHPFDNTRINCTQPCTKRVASCGHACTKMCCDPCRCQTCEGRADGMKPLLRPVPAHGMASFQPSFPSSMISPAFQPPKKLESEPTAASSGTDGTPENWKAYANGGAREDDAKAKDMMKEQQAAFSQEVARAAGPPSAQLIELSPPKKLLGKLQESSNMNLLLDLDDAFLAQPKPTRYRSKETYTHAAAAAAKPKKTNKPVFNLLD</sequence>